<comment type="similarity">
    <text evidence="4">Belongs to the LptA family.</text>
</comment>
<sequence length="173" mass="18961" precursor="true">MNPSKWRRAPRRLFALLLVLAAAGASALPEDRQQSFQLQADQQTFDQKNGRVTYTGSARLQQGSLIINADQIVVEFAADNSVKQITATGSPAHFQQQPSLERGIVTAQAQEIVYNSEKNTVSMSVKARLEQDGAVMEGHSIHYDLTRELVSAEGDGESSEPIRMVIPPAVIEQ</sequence>
<comment type="caution">
    <text evidence="6">The sequence shown here is derived from an EMBL/GenBank/DDBJ whole genome shotgun (WGS) entry which is preliminary data.</text>
</comment>
<evidence type="ECO:0000313" key="6">
    <source>
        <dbReference type="EMBL" id="MDO3382855.1"/>
    </source>
</evidence>
<keyword evidence="7" id="KW-1185">Reference proteome</keyword>
<evidence type="ECO:0000256" key="2">
    <source>
        <dbReference type="ARBA" id="ARBA00022729"/>
    </source>
</evidence>
<reference evidence="6" key="1">
    <citation type="submission" date="2023-07" db="EMBL/GenBank/DDBJ databases">
        <title>Gilvimarinus algae sp. nov., isolated from the surface of Kelp.</title>
        <authorList>
            <person name="Sun Y.Y."/>
            <person name="Gong Y."/>
            <person name="Du Z.J."/>
        </authorList>
    </citation>
    <scope>NUCLEOTIDE SEQUENCE</scope>
    <source>
        <strain evidence="6">SDUM040014</strain>
    </source>
</reference>
<dbReference type="Pfam" id="PF03968">
    <property type="entry name" value="LptD_N"/>
    <property type="match status" value="1"/>
</dbReference>
<evidence type="ECO:0000256" key="1">
    <source>
        <dbReference type="ARBA" id="ARBA00022448"/>
    </source>
</evidence>
<dbReference type="Gene3D" id="2.60.450.10">
    <property type="entry name" value="Lipopolysaccharide (LPS) transport protein A like domain"/>
    <property type="match status" value="1"/>
</dbReference>
<organism evidence="6 7">
    <name type="scientific">Gilvimarinus algae</name>
    <dbReference type="NCBI Taxonomy" id="3058037"/>
    <lineage>
        <taxon>Bacteria</taxon>
        <taxon>Pseudomonadati</taxon>
        <taxon>Pseudomonadota</taxon>
        <taxon>Gammaproteobacteria</taxon>
        <taxon>Cellvibrionales</taxon>
        <taxon>Cellvibrionaceae</taxon>
        <taxon>Gilvimarinus</taxon>
    </lineage>
</organism>
<keyword evidence="3 4" id="KW-0574">Periplasm</keyword>
<protein>
    <recommendedName>
        <fullName evidence="4">Lipopolysaccharide export system protein LptA</fullName>
    </recommendedName>
</protein>
<feature type="chain" id="PRO_5044918468" description="Lipopolysaccharide export system protein LptA" evidence="4">
    <location>
        <begin position="28"/>
        <end position="173"/>
    </location>
</feature>
<gene>
    <name evidence="4 6" type="primary">lptA</name>
    <name evidence="6" type="ORF">QWI16_11815</name>
</gene>
<name>A0ABT8TGV9_9GAMM</name>
<evidence type="ECO:0000313" key="7">
    <source>
        <dbReference type="Proteomes" id="UP001168380"/>
    </source>
</evidence>
<dbReference type="EMBL" id="JAULRT010000059">
    <property type="protein sequence ID" value="MDO3382855.1"/>
    <property type="molecule type" value="Genomic_DNA"/>
</dbReference>
<dbReference type="Proteomes" id="UP001168380">
    <property type="component" value="Unassembled WGS sequence"/>
</dbReference>
<dbReference type="InterPro" id="IPR052037">
    <property type="entry name" value="LPS_export_LptA"/>
</dbReference>
<proteinExistence type="inferred from homology"/>
<accession>A0ABT8TGV9</accession>
<comment type="subunit">
    <text evidence="4">Component of the lipopolysaccharide transport and assembly complex.</text>
</comment>
<dbReference type="NCBIfam" id="TIGR03002">
    <property type="entry name" value="outer_YhbN_LptA"/>
    <property type="match status" value="1"/>
</dbReference>
<evidence type="ECO:0000259" key="5">
    <source>
        <dbReference type="Pfam" id="PF03968"/>
    </source>
</evidence>
<keyword evidence="2 4" id="KW-0732">Signal</keyword>
<feature type="domain" description="Organic solvent tolerance-like N-terminal" evidence="5">
    <location>
        <begin position="38"/>
        <end position="147"/>
    </location>
</feature>
<dbReference type="PANTHER" id="PTHR36504">
    <property type="entry name" value="LIPOPOLYSACCHARIDE EXPORT SYSTEM PROTEIN LPTA"/>
    <property type="match status" value="1"/>
</dbReference>
<dbReference type="PANTHER" id="PTHR36504:SF1">
    <property type="entry name" value="LIPOPOLYSACCHARIDE EXPORT SYSTEM PROTEIN LPTA"/>
    <property type="match status" value="1"/>
</dbReference>
<feature type="signal peptide" evidence="4">
    <location>
        <begin position="1"/>
        <end position="27"/>
    </location>
</feature>
<dbReference type="InterPro" id="IPR005653">
    <property type="entry name" value="OstA-like_N"/>
</dbReference>
<keyword evidence="1 4" id="KW-0813">Transport</keyword>
<evidence type="ECO:0000256" key="4">
    <source>
        <dbReference type="HAMAP-Rule" id="MF_01914"/>
    </source>
</evidence>
<comment type="subcellular location">
    <subcellularLocation>
        <location evidence="4">Periplasm</location>
    </subcellularLocation>
</comment>
<dbReference type="InterPro" id="IPR014340">
    <property type="entry name" value="LptA"/>
</dbReference>
<dbReference type="HAMAP" id="MF_01914">
    <property type="entry name" value="LPS_assembly_LptA"/>
    <property type="match status" value="1"/>
</dbReference>
<dbReference type="RefSeq" id="WP_302713369.1">
    <property type="nucleotide sequence ID" value="NZ_JAULRT010000059.1"/>
</dbReference>
<evidence type="ECO:0000256" key="3">
    <source>
        <dbReference type="ARBA" id="ARBA00022764"/>
    </source>
</evidence>
<comment type="function">
    <text evidence="4">Involved in the assembly of lipopolysaccharide (LPS). Required for the translocation of LPS from the inner membrane to the outer membrane. May form a bridge between the inner membrane and the outer membrane, via interactions with LptC and LptD, thereby facilitating LPS transfer across the periplasm.</text>
</comment>